<organism evidence="1 2">
    <name type="scientific">Mycolicibacter kumamotonensis</name>
    <dbReference type="NCBI Taxonomy" id="354243"/>
    <lineage>
        <taxon>Bacteria</taxon>
        <taxon>Bacillati</taxon>
        <taxon>Actinomycetota</taxon>
        <taxon>Actinomycetes</taxon>
        <taxon>Mycobacteriales</taxon>
        <taxon>Mycobacteriaceae</taxon>
        <taxon>Mycolicibacter</taxon>
    </lineage>
</organism>
<evidence type="ECO:0008006" key="3">
    <source>
        <dbReference type="Google" id="ProtNLM"/>
    </source>
</evidence>
<reference evidence="1 2" key="1">
    <citation type="submission" date="2017-02" db="EMBL/GenBank/DDBJ databases">
        <title>The new phylogeny of genus Mycobacterium.</title>
        <authorList>
            <person name="Tortoli E."/>
            <person name="Trovato A."/>
            <person name="Cirillo D.M."/>
        </authorList>
    </citation>
    <scope>NUCLEOTIDE SEQUENCE [LARGE SCALE GENOMIC DNA]</scope>
    <source>
        <strain evidence="1 2">DSM 45093</strain>
    </source>
</reference>
<dbReference type="AlphaFoldDB" id="A0A1X0DYQ0"/>
<dbReference type="Proteomes" id="UP000192713">
    <property type="component" value="Unassembled WGS sequence"/>
</dbReference>
<gene>
    <name evidence="1" type="ORF">BST28_17530</name>
</gene>
<dbReference type="Gene3D" id="1.10.10.10">
    <property type="entry name" value="Winged helix-like DNA-binding domain superfamily/Winged helix DNA-binding domain"/>
    <property type="match status" value="1"/>
</dbReference>
<dbReference type="RefSeq" id="WP_083082137.1">
    <property type="nucleotide sequence ID" value="NZ_MVHU01000030.1"/>
</dbReference>
<dbReference type="InterPro" id="IPR036388">
    <property type="entry name" value="WH-like_DNA-bd_sf"/>
</dbReference>
<sequence length="66" mass="7238">MSEEEALTMLQRAAANRAVARDEYRRAVAKAHTAGWSCVRIAAALGVGKSTVHRVVQETRENESVK</sequence>
<dbReference type="InterPro" id="IPR009057">
    <property type="entry name" value="Homeodomain-like_sf"/>
</dbReference>
<comment type="caution">
    <text evidence="1">The sequence shown here is derived from an EMBL/GenBank/DDBJ whole genome shotgun (WGS) entry which is preliminary data.</text>
</comment>
<protein>
    <recommendedName>
        <fullName evidence="3">Helix-turn-helix domain-containing protein</fullName>
    </recommendedName>
</protein>
<accession>A0A1X0DYQ0</accession>
<dbReference type="EMBL" id="MVHU01000030">
    <property type="protein sequence ID" value="ORA77604.1"/>
    <property type="molecule type" value="Genomic_DNA"/>
</dbReference>
<dbReference type="Pfam" id="PF13384">
    <property type="entry name" value="HTH_23"/>
    <property type="match status" value="1"/>
</dbReference>
<proteinExistence type="predicted"/>
<dbReference type="SUPFAM" id="SSF46689">
    <property type="entry name" value="Homeodomain-like"/>
    <property type="match status" value="1"/>
</dbReference>
<evidence type="ECO:0000313" key="1">
    <source>
        <dbReference type="EMBL" id="ORA77604.1"/>
    </source>
</evidence>
<name>A0A1X0DYQ0_9MYCO</name>
<evidence type="ECO:0000313" key="2">
    <source>
        <dbReference type="Proteomes" id="UP000192713"/>
    </source>
</evidence>